<proteinExistence type="inferred from homology"/>
<dbReference type="Pfam" id="PF06629">
    <property type="entry name" value="MipA"/>
    <property type="match status" value="1"/>
</dbReference>
<evidence type="ECO:0000256" key="3">
    <source>
        <dbReference type="ARBA" id="ARBA00022729"/>
    </source>
</evidence>
<feature type="chain" id="PRO_5026964571" description="MipA/OmpV family protein" evidence="6">
    <location>
        <begin position="28"/>
        <end position="269"/>
    </location>
</feature>
<keyword evidence="4" id="KW-0472">Membrane</keyword>
<dbReference type="GO" id="GO:0009279">
    <property type="term" value="C:cell outer membrane"/>
    <property type="evidence" value="ECO:0007669"/>
    <property type="project" value="UniProtKB-SubCell"/>
</dbReference>
<organism evidence="7 8">
    <name type="scientific">Alcanivorax sediminis</name>
    <dbReference type="NCBI Taxonomy" id="2663008"/>
    <lineage>
        <taxon>Bacteria</taxon>
        <taxon>Pseudomonadati</taxon>
        <taxon>Pseudomonadota</taxon>
        <taxon>Gammaproteobacteria</taxon>
        <taxon>Oceanospirillales</taxon>
        <taxon>Alcanivoracaceae</taxon>
        <taxon>Alcanivorax</taxon>
    </lineage>
</organism>
<evidence type="ECO:0000313" key="8">
    <source>
        <dbReference type="Proteomes" id="UP000469421"/>
    </source>
</evidence>
<dbReference type="Proteomes" id="UP000469421">
    <property type="component" value="Unassembled WGS sequence"/>
</dbReference>
<keyword evidence="3 6" id="KW-0732">Signal</keyword>
<dbReference type="PANTHER" id="PTHR38776:SF1">
    <property type="entry name" value="MLTA-INTERACTING PROTEIN-RELATED"/>
    <property type="match status" value="1"/>
</dbReference>
<dbReference type="RefSeq" id="WP_153499353.1">
    <property type="nucleotide sequence ID" value="NZ_WIRE01000001.1"/>
</dbReference>
<comment type="similarity">
    <text evidence="2">Belongs to the MipA/OmpV family.</text>
</comment>
<keyword evidence="8" id="KW-1185">Reference proteome</keyword>
<dbReference type="InterPro" id="IPR010583">
    <property type="entry name" value="MipA"/>
</dbReference>
<feature type="signal peptide" evidence="6">
    <location>
        <begin position="1"/>
        <end position="27"/>
    </location>
</feature>
<keyword evidence="5" id="KW-0998">Cell outer membrane</keyword>
<accession>A0A6N7LQV5</accession>
<name>A0A6N7LQV5_9GAMM</name>
<evidence type="ECO:0000256" key="1">
    <source>
        <dbReference type="ARBA" id="ARBA00004442"/>
    </source>
</evidence>
<evidence type="ECO:0000313" key="7">
    <source>
        <dbReference type="EMBL" id="MQX52543.1"/>
    </source>
</evidence>
<comment type="caution">
    <text evidence="7">The sequence shown here is derived from an EMBL/GenBank/DDBJ whole genome shotgun (WGS) entry which is preliminary data.</text>
</comment>
<comment type="subcellular location">
    <subcellularLocation>
        <location evidence="1">Cell outer membrane</location>
    </subcellularLocation>
</comment>
<dbReference type="PANTHER" id="PTHR38776">
    <property type="entry name" value="MLTA-INTERACTING PROTEIN-RELATED"/>
    <property type="match status" value="1"/>
</dbReference>
<evidence type="ECO:0000256" key="5">
    <source>
        <dbReference type="ARBA" id="ARBA00023237"/>
    </source>
</evidence>
<dbReference type="EMBL" id="WIRE01000001">
    <property type="protein sequence ID" value="MQX52543.1"/>
    <property type="molecule type" value="Genomic_DNA"/>
</dbReference>
<evidence type="ECO:0008006" key="9">
    <source>
        <dbReference type="Google" id="ProtNLM"/>
    </source>
</evidence>
<sequence>MAKAILPIYGCPLFSCVLFVASSLAMAAPTAINTPLSRAPLDNTSHFGIGATTSITERPFVGVDSQNEGLPYFSLRYKRLSVEGLDAGLDLLKTDHSVVGLLVTPRFYEVTAGFADNGELNGIDTTHRTAFAGVSYDYQHGMFQLSANALKDIGNESDGLEASLTASYGINWGDITVAPSLGLIWQDGRLVEHFYGVDDDETTPGRPAYGEHSSLNYQAALTAIWTPGKHWHFLAIVKEDYLGEGISDSPIIDERSLTSVAIGGIFYFW</sequence>
<dbReference type="AlphaFoldDB" id="A0A6N7LQV5"/>
<evidence type="ECO:0000256" key="2">
    <source>
        <dbReference type="ARBA" id="ARBA00005722"/>
    </source>
</evidence>
<evidence type="ECO:0000256" key="4">
    <source>
        <dbReference type="ARBA" id="ARBA00023136"/>
    </source>
</evidence>
<evidence type="ECO:0000256" key="6">
    <source>
        <dbReference type="SAM" id="SignalP"/>
    </source>
</evidence>
<reference evidence="7 8" key="1">
    <citation type="submission" date="2019-10" db="EMBL/GenBank/DDBJ databases">
        <title>Alcanivorax sp.PA15-N-34 draft genome sequence.</title>
        <authorList>
            <person name="Liao X."/>
            <person name="Shao Z."/>
        </authorList>
    </citation>
    <scope>NUCLEOTIDE SEQUENCE [LARGE SCALE GENOMIC DNA]</scope>
    <source>
        <strain evidence="7 8">PA15-N-34</strain>
    </source>
</reference>
<gene>
    <name evidence="7" type="ORF">GFN93_04740</name>
</gene>
<protein>
    <recommendedName>
        <fullName evidence="9">MipA/OmpV family protein</fullName>
    </recommendedName>
</protein>